<dbReference type="EMBL" id="CAUOFW020001591">
    <property type="protein sequence ID" value="CAK9146554.1"/>
    <property type="molecule type" value="Genomic_DNA"/>
</dbReference>
<reference evidence="3 4" key="1">
    <citation type="submission" date="2024-02" db="EMBL/GenBank/DDBJ databases">
        <authorList>
            <person name="Vignale AGUSTIN F."/>
            <person name="Sosa J E."/>
            <person name="Modenutti C."/>
        </authorList>
    </citation>
    <scope>NUCLEOTIDE SEQUENCE [LARGE SCALE GENOMIC DNA]</scope>
</reference>
<evidence type="ECO:0000256" key="1">
    <source>
        <dbReference type="SAM" id="Coils"/>
    </source>
</evidence>
<dbReference type="AlphaFoldDB" id="A0ABC8RNN6"/>
<evidence type="ECO:0000256" key="2">
    <source>
        <dbReference type="SAM" id="MobiDB-lite"/>
    </source>
</evidence>
<accession>A0ABC8RNN6</accession>
<keyword evidence="1" id="KW-0175">Coiled coil</keyword>
<protein>
    <recommendedName>
        <fullName evidence="5">Protein DEFECTIVE IN MERISTEM SILENCING 3</fullName>
    </recommendedName>
</protein>
<feature type="coiled-coil region" evidence="1">
    <location>
        <begin position="57"/>
        <end position="91"/>
    </location>
</feature>
<feature type="compositionally biased region" description="Polar residues" evidence="2">
    <location>
        <begin position="19"/>
        <end position="34"/>
    </location>
</feature>
<evidence type="ECO:0008006" key="5">
    <source>
        <dbReference type="Google" id="ProtNLM"/>
    </source>
</evidence>
<name>A0ABC8RNN6_9AQUA</name>
<evidence type="ECO:0000313" key="4">
    <source>
        <dbReference type="Proteomes" id="UP001642360"/>
    </source>
</evidence>
<dbReference type="Proteomes" id="UP001642360">
    <property type="component" value="Unassembled WGS sequence"/>
</dbReference>
<comment type="caution">
    <text evidence="3">The sequence shown here is derived from an EMBL/GenBank/DDBJ whole genome shotgun (WGS) entry which is preliminary data.</text>
</comment>
<proteinExistence type="predicted"/>
<evidence type="ECO:0000313" key="3">
    <source>
        <dbReference type="EMBL" id="CAK9146554.1"/>
    </source>
</evidence>
<feature type="region of interest" description="Disordered" evidence="2">
    <location>
        <begin position="19"/>
        <end position="38"/>
    </location>
</feature>
<dbReference type="PANTHER" id="PTHR33566:SF6">
    <property type="entry name" value="PROTEIN DEFECTIVE IN MERISTEM SILENCING 3"/>
    <property type="match status" value="1"/>
</dbReference>
<gene>
    <name evidence="3" type="ORF">ILEXP_LOCUS14408</name>
</gene>
<organism evidence="3 4">
    <name type="scientific">Ilex paraguariensis</name>
    <name type="common">yerba mate</name>
    <dbReference type="NCBI Taxonomy" id="185542"/>
    <lineage>
        <taxon>Eukaryota</taxon>
        <taxon>Viridiplantae</taxon>
        <taxon>Streptophyta</taxon>
        <taxon>Embryophyta</taxon>
        <taxon>Tracheophyta</taxon>
        <taxon>Spermatophyta</taxon>
        <taxon>Magnoliopsida</taxon>
        <taxon>eudicotyledons</taxon>
        <taxon>Gunneridae</taxon>
        <taxon>Pentapetalae</taxon>
        <taxon>asterids</taxon>
        <taxon>campanulids</taxon>
        <taxon>Aquifoliales</taxon>
        <taxon>Aquifoliaceae</taxon>
        <taxon>Ilex</taxon>
    </lineage>
</organism>
<dbReference type="PANTHER" id="PTHR33566">
    <property type="entry name" value="EN/SPM-LIKE TRANSPOSON-RELATED"/>
    <property type="match status" value="1"/>
</dbReference>
<keyword evidence="4" id="KW-1185">Reference proteome</keyword>
<sequence length="435" mass="48904">MFQSNNQIVLHAKALASQDSSSLKHVGQNNSSMFGSDENNEMQNREICKAQSVFDNSKKLQDDLQMLGRSIKQHEDNIKSIKNQKNRLDDSILDMQVALGKFHSSNLPMTENEDLSHIKSEDETVEHILQHEKSAAGILCQLKTRHGTQAFNIPLTKDVLGIVATLGKVDDDSLSRRLSEYLGMETMMAVVCKTYDGVKALETYEKDGSIVTGSGLHGLGASIGRPLSGRFLVICLEHLRPYVGEFIANDPQRRLDLLKPKLQNGESPPGFLGFAVNMISVDSMNLYCLTTTGHGLRETLFYSLFSRLQVYRTRADMLEALPLISDGALSLDGGIIRSTGVFSLGNKKDLDVKFPKSSRRSNLPEKYFETEDRMKDMKWKKERILEDMQREQGLLDLAKFNYEIKKQEFVKFLAQSSSYATQHHTQAGRDRSTLS</sequence>